<dbReference type="VEuPathDB" id="FungiDB:ACLA_043640"/>
<dbReference type="PANTHER" id="PTHR23507">
    <property type="entry name" value="ZGC:174356"/>
    <property type="match status" value="1"/>
</dbReference>
<evidence type="ECO:0000256" key="2">
    <source>
        <dbReference type="ARBA" id="ARBA00022692"/>
    </source>
</evidence>
<feature type="region of interest" description="Disordered" evidence="5">
    <location>
        <begin position="249"/>
        <end position="274"/>
    </location>
</feature>
<dbReference type="AlphaFoldDB" id="A1C8K7"/>
<evidence type="ECO:0000256" key="3">
    <source>
        <dbReference type="ARBA" id="ARBA00022989"/>
    </source>
</evidence>
<evidence type="ECO:0000256" key="1">
    <source>
        <dbReference type="ARBA" id="ARBA00004141"/>
    </source>
</evidence>
<evidence type="ECO:0000313" key="8">
    <source>
        <dbReference type="Proteomes" id="UP000006701"/>
    </source>
</evidence>
<dbReference type="InterPro" id="IPR036259">
    <property type="entry name" value="MFS_trans_sf"/>
</dbReference>
<feature type="transmembrane region" description="Helical" evidence="6">
    <location>
        <begin position="33"/>
        <end position="53"/>
    </location>
</feature>
<feature type="transmembrane region" description="Helical" evidence="6">
    <location>
        <begin position="373"/>
        <end position="391"/>
    </location>
</feature>
<dbReference type="EMBL" id="DS027046">
    <property type="protein sequence ID" value="EAW13644.1"/>
    <property type="molecule type" value="Genomic_DNA"/>
</dbReference>
<gene>
    <name evidence="7" type="ORF">ACLA_043640</name>
</gene>
<dbReference type="HOGENOM" id="CLU_013756_2_1_1"/>
<dbReference type="CDD" id="cd06174">
    <property type="entry name" value="MFS"/>
    <property type="match status" value="1"/>
</dbReference>
<comment type="subcellular location">
    <subcellularLocation>
        <location evidence="1">Membrane</location>
        <topology evidence="1">Multi-pass membrane protein</topology>
    </subcellularLocation>
</comment>
<dbReference type="GO" id="GO:0022857">
    <property type="term" value="F:transmembrane transporter activity"/>
    <property type="evidence" value="ECO:0007669"/>
    <property type="project" value="InterPro"/>
</dbReference>
<dbReference type="OMA" id="WFTPLFQ"/>
<sequence>MLSEPPREDEYDETTSLLSHNTPHPAPSARPRWILALLVFGIITVDFGGYLSLAPQIEIFESIICRNLHPEIASATTKDAIDAVCKGPDVQGELALLIGWREMLDVLPGIILALPYGLMADRIGRKSVLLLCLLGLVMEEVMVRVIAWYSAYIPLRAVWFMSIFQLCGGGAQIATSMVLTMITDVFSVEKRANIFFLIQGAVLLAEIMATSLSAWLMGWTPWLPFLLGVAVELCGLLAAFTVPETQRKSTALSEDGTEDNTDDDDADENSQSASHRVKVRLGHVWRQITHHSRFILGNRNIVCISIASLTTAVGPQSVQIMLQYVSKRFAWSMAKASFLVSLKGIVSLSALLLILPIISNALDKYLPPIRRDLRISLGSVALLTSGNILMALAPEPIAFAVGLSTSALGGGFYAALRSVATALVEESEMALLSTTIALMQGIGGIVSGPLLAGMLRSGLSLGGIWLGLPYLTAGVLYVMASWATVAIRIPSGWRE</sequence>
<evidence type="ECO:0000313" key="7">
    <source>
        <dbReference type="EMBL" id="EAW13644.1"/>
    </source>
</evidence>
<dbReference type="OrthoDB" id="194139at2759"/>
<dbReference type="InterPro" id="IPR011701">
    <property type="entry name" value="MFS"/>
</dbReference>
<dbReference type="Gene3D" id="1.20.1250.20">
    <property type="entry name" value="MFS general substrate transporter like domains"/>
    <property type="match status" value="1"/>
</dbReference>
<dbReference type="SUPFAM" id="SSF103473">
    <property type="entry name" value="MFS general substrate transporter"/>
    <property type="match status" value="1"/>
</dbReference>
<feature type="transmembrane region" description="Helical" evidence="6">
    <location>
        <begin position="464"/>
        <end position="487"/>
    </location>
</feature>
<feature type="transmembrane region" description="Helical" evidence="6">
    <location>
        <begin position="397"/>
        <end position="416"/>
    </location>
</feature>
<evidence type="ECO:0000256" key="4">
    <source>
        <dbReference type="ARBA" id="ARBA00023136"/>
    </source>
</evidence>
<feature type="transmembrane region" description="Helical" evidence="6">
    <location>
        <begin position="128"/>
        <end position="151"/>
    </location>
</feature>
<proteinExistence type="predicted"/>
<dbReference type="RefSeq" id="XP_001275070.1">
    <property type="nucleotide sequence ID" value="XM_001275069.1"/>
</dbReference>
<feature type="transmembrane region" description="Helical" evidence="6">
    <location>
        <begin position="301"/>
        <end position="318"/>
    </location>
</feature>
<protein>
    <submittedName>
        <fullName evidence="7">MFS transporter, putative</fullName>
    </submittedName>
</protein>
<feature type="region of interest" description="Disordered" evidence="5">
    <location>
        <begin position="1"/>
        <end position="27"/>
    </location>
</feature>
<evidence type="ECO:0000256" key="6">
    <source>
        <dbReference type="SAM" id="Phobius"/>
    </source>
</evidence>
<keyword evidence="4 6" id="KW-0472">Membrane</keyword>
<feature type="transmembrane region" description="Helical" evidence="6">
    <location>
        <begin position="222"/>
        <end position="242"/>
    </location>
</feature>
<dbReference type="eggNOG" id="ENOG502QWBF">
    <property type="taxonomic scope" value="Eukaryota"/>
</dbReference>
<dbReference type="PANTHER" id="PTHR23507:SF1">
    <property type="entry name" value="FI18259P1-RELATED"/>
    <property type="match status" value="1"/>
</dbReference>
<evidence type="ECO:0000256" key="5">
    <source>
        <dbReference type="SAM" id="MobiDB-lite"/>
    </source>
</evidence>
<dbReference type="STRING" id="344612.A1C8K7"/>
<feature type="compositionally biased region" description="Acidic residues" evidence="5">
    <location>
        <begin position="255"/>
        <end position="268"/>
    </location>
</feature>
<reference evidence="7 8" key="1">
    <citation type="journal article" date="2008" name="PLoS Genet.">
        <title>Genomic islands in the pathogenic filamentous fungus Aspergillus fumigatus.</title>
        <authorList>
            <person name="Fedorova N.D."/>
            <person name="Khaldi N."/>
            <person name="Joardar V.S."/>
            <person name="Maiti R."/>
            <person name="Amedeo P."/>
            <person name="Anderson M.J."/>
            <person name="Crabtree J."/>
            <person name="Silva J.C."/>
            <person name="Badger J.H."/>
            <person name="Albarraq A."/>
            <person name="Angiuoli S."/>
            <person name="Bussey H."/>
            <person name="Bowyer P."/>
            <person name="Cotty P.J."/>
            <person name="Dyer P.S."/>
            <person name="Egan A."/>
            <person name="Galens K."/>
            <person name="Fraser-Liggett C.M."/>
            <person name="Haas B.J."/>
            <person name="Inman J.M."/>
            <person name="Kent R."/>
            <person name="Lemieux S."/>
            <person name="Malavazi I."/>
            <person name="Orvis J."/>
            <person name="Roemer T."/>
            <person name="Ronning C.M."/>
            <person name="Sundaram J.P."/>
            <person name="Sutton G."/>
            <person name="Turner G."/>
            <person name="Venter J.C."/>
            <person name="White O.R."/>
            <person name="Whitty B.R."/>
            <person name="Youngman P."/>
            <person name="Wolfe K.H."/>
            <person name="Goldman G.H."/>
            <person name="Wortman J.R."/>
            <person name="Jiang B."/>
            <person name="Denning D.W."/>
            <person name="Nierman W.C."/>
        </authorList>
    </citation>
    <scope>NUCLEOTIDE SEQUENCE [LARGE SCALE GENOMIC DNA]</scope>
    <source>
        <strain evidence="8">ATCC 1007 / CBS 513.65 / DSM 816 / NCTC 3887 / NRRL 1</strain>
    </source>
</reference>
<feature type="transmembrane region" description="Helical" evidence="6">
    <location>
        <begin position="157"/>
        <end position="182"/>
    </location>
</feature>
<feature type="transmembrane region" description="Helical" evidence="6">
    <location>
        <begin position="194"/>
        <end position="216"/>
    </location>
</feature>
<dbReference type="Proteomes" id="UP000006701">
    <property type="component" value="Unassembled WGS sequence"/>
</dbReference>
<dbReference type="Pfam" id="PF07690">
    <property type="entry name" value="MFS_1"/>
    <property type="match status" value="1"/>
</dbReference>
<dbReference type="KEGG" id="act:ACLA_043640"/>
<feature type="transmembrane region" description="Helical" evidence="6">
    <location>
        <begin position="428"/>
        <end position="452"/>
    </location>
</feature>
<keyword evidence="8" id="KW-1185">Reference proteome</keyword>
<feature type="transmembrane region" description="Helical" evidence="6">
    <location>
        <begin position="338"/>
        <end position="361"/>
    </location>
</feature>
<accession>A1C8K7</accession>
<dbReference type="GeneID" id="4707366"/>
<name>A1C8K7_ASPCL</name>
<organism evidence="7 8">
    <name type="scientific">Aspergillus clavatus (strain ATCC 1007 / CBS 513.65 / DSM 816 / NCTC 3887 / NRRL 1 / QM 1276 / 107)</name>
    <dbReference type="NCBI Taxonomy" id="344612"/>
    <lineage>
        <taxon>Eukaryota</taxon>
        <taxon>Fungi</taxon>
        <taxon>Dikarya</taxon>
        <taxon>Ascomycota</taxon>
        <taxon>Pezizomycotina</taxon>
        <taxon>Eurotiomycetes</taxon>
        <taxon>Eurotiomycetidae</taxon>
        <taxon>Eurotiales</taxon>
        <taxon>Aspergillaceae</taxon>
        <taxon>Aspergillus</taxon>
        <taxon>Aspergillus subgen. Fumigati</taxon>
    </lineage>
</organism>
<dbReference type="GO" id="GO:0016020">
    <property type="term" value="C:membrane"/>
    <property type="evidence" value="ECO:0007669"/>
    <property type="project" value="UniProtKB-SubCell"/>
</dbReference>
<keyword evidence="2 6" id="KW-0812">Transmembrane</keyword>
<keyword evidence="3 6" id="KW-1133">Transmembrane helix</keyword>